<accession>A0A4Q9MD99</accession>
<organism evidence="1">
    <name type="scientific">Dichomitus squalens</name>
    <dbReference type="NCBI Taxonomy" id="114155"/>
    <lineage>
        <taxon>Eukaryota</taxon>
        <taxon>Fungi</taxon>
        <taxon>Dikarya</taxon>
        <taxon>Basidiomycota</taxon>
        <taxon>Agaricomycotina</taxon>
        <taxon>Agaricomycetes</taxon>
        <taxon>Polyporales</taxon>
        <taxon>Polyporaceae</taxon>
        <taxon>Dichomitus</taxon>
    </lineage>
</organism>
<dbReference type="EMBL" id="ML143495">
    <property type="protein sequence ID" value="TBU23786.1"/>
    <property type="molecule type" value="Genomic_DNA"/>
</dbReference>
<name>A0A4Q9MD99_9APHY</name>
<gene>
    <name evidence="1" type="ORF">BD311DRAFT_767858</name>
</gene>
<dbReference type="AlphaFoldDB" id="A0A4Q9MD99"/>
<protein>
    <submittedName>
        <fullName evidence="1">Uncharacterized protein</fullName>
    </submittedName>
</protein>
<reference evidence="1" key="1">
    <citation type="submission" date="2019-01" db="EMBL/GenBank/DDBJ databases">
        <title>Draft genome sequences of three monokaryotic isolates of the white-rot basidiomycete fungus Dichomitus squalens.</title>
        <authorList>
            <consortium name="DOE Joint Genome Institute"/>
            <person name="Lopez S.C."/>
            <person name="Andreopoulos B."/>
            <person name="Pangilinan J."/>
            <person name="Lipzen A."/>
            <person name="Riley R."/>
            <person name="Ahrendt S."/>
            <person name="Ng V."/>
            <person name="Barry K."/>
            <person name="Daum C."/>
            <person name="Grigoriev I.V."/>
            <person name="Hilden K.S."/>
            <person name="Makela M.R."/>
            <person name="de Vries R.P."/>
        </authorList>
    </citation>
    <scope>NUCLEOTIDE SEQUENCE [LARGE SCALE GENOMIC DNA]</scope>
    <source>
        <strain evidence="1">OM18370.1</strain>
    </source>
</reference>
<proteinExistence type="predicted"/>
<evidence type="ECO:0000313" key="1">
    <source>
        <dbReference type="EMBL" id="TBU23786.1"/>
    </source>
</evidence>
<sequence length="75" mass="8136">MHRRSVGWRRCVRAATGHDAIVWRLAHPGGRDLCVHLVSCAIGCSAGCQAGTSVRRSISLISRSVICAEQQHTAR</sequence>
<dbReference type="Proteomes" id="UP000292957">
    <property type="component" value="Unassembled WGS sequence"/>
</dbReference>